<keyword evidence="5" id="KW-0349">Heme</keyword>
<evidence type="ECO:0000256" key="1">
    <source>
        <dbReference type="ARBA" id="ARBA00001971"/>
    </source>
</evidence>
<dbReference type="PRINTS" id="PR00465">
    <property type="entry name" value="EP450IV"/>
</dbReference>
<dbReference type="InterPro" id="IPR036396">
    <property type="entry name" value="Cyt_P450_sf"/>
</dbReference>
<evidence type="ECO:0000313" key="6">
    <source>
        <dbReference type="EMBL" id="KAL3417488.1"/>
    </source>
</evidence>
<evidence type="ECO:0000313" key="7">
    <source>
        <dbReference type="Proteomes" id="UP001629113"/>
    </source>
</evidence>
<dbReference type="InterPro" id="IPR017972">
    <property type="entry name" value="Cyt_P450_CS"/>
</dbReference>
<dbReference type="SUPFAM" id="SSF48264">
    <property type="entry name" value="Cytochrome P450"/>
    <property type="match status" value="1"/>
</dbReference>
<dbReference type="Gene3D" id="1.10.630.10">
    <property type="entry name" value="Cytochrome P450"/>
    <property type="match status" value="1"/>
</dbReference>
<accession>A0ABR4P2E9</accession>
<keyword evidence="5" id="KW-0503">Monooxygenase</keyword>
<organism evidence="6 7">
    <name type="scientific">Phlyctema vagabunda</name>
    <dbReference type="NCBI Taxonomy" id="108571"/>
    <lineage>
        <taxon>Eukaryota</taxon>
        <taxon>Fungi</taxon>
        <taxon>Dikarya</taxon>
        <taxon>Ascomycota</taxon>
        <taxon>Pezizomycotina</taxon>
        <taxon>Leotiomycetes</taxon>
        <taxon>Helotiales</taxon>
        <taxon>Dermateaceae</taxon>
        <taxon>Phlyctema</taxon>
    </lineage>
</organism>
<dbReference type="EMBL" id="JBFCZG010000010">
    <property type="protein sequence ID" value="KAL3417488.1"/>
    <property type="molecule type" value="Genomic_DNA"/>
</dbReference>
<dbReference type="InterPro" id="IPR002403">
    <property type="entry name" value="Cyt_P450_E_grp-IV"/>
</dbReference>
<evidence type="ECO:0000256" key="2">
    <source>
        <dbReference type="ARBA" id="ARBA00010617"/>
    </source>
</evidence>
<dbReference type="Pfam" id="PF00067">
    <property type="entry name" value="p450"/>
    <property type="match status" value="1"/>
</dbReference>
<name>A0ABR4P2E9_9HELO</name>
<evidence type="ECO:0000256" key="5">
    <source>
        <dbReference type="RuleBase" id="RU000461"/>
    </source>
</evidence>
<keyword evidence="3 5" id="KW-0479">Metal-binding</keyword>
<protein>
    <submittedName>
        <fullName evidence="6">Cytochrome P450</fullName>
    </submittedName>
</protein>
<evidence type="ECO:0000256" key="4">
    <source>
        <dbReference type="ARBA" id="ARBA00023004"/>
    </source>
</evidence>
<comment type="caution">
    <text evidence="6">The sequence shown here is derived from an EMBL/GenBank/DDBJ whole genome shotgun (WGS) entry which is preliminary data.</text>
</comment>
<dbReference type="PROSITE" id="PS00086">
    <property type="entry name" value="CYTOCHROME_P450"/>
    <property type="match status" value="1"/>
</dbReference>
<dbReference type="InterPro" id="IPR001128">
    <property type="entry name" value="Cyt_P450"/>
</dbReference>
<dbReference type="InterPro" id="IPR050121">
    <property type="entry name" value="Cytochrome_P450_monoxygenase"/>
</dbReference>
<gene>
    <name evidence="6" type="ORF">PVAG01_10498</name>
</gene>
<keyword evidence="5" id="KW-0560">Oxidoreductase</keyword>
<comment type="cofactor">
    <cofactor evidence="1">
        <name>heme</name>
        <dbReference type="ChEBI" id="CHEBI:30413"/>
    </cofactor>
</comment>
<dbReference type="PANTHER" id="PTHR24305">
    <property type="entry name" value="CYTOCHROME P450"/>
    <property type="match status" value="1"/>
</dbReference>
<proteinExistence type="inferred from homology"/>
<comment type="similarity">
    <text evidence="2 5">Belongs to the cytochrome P450 family.</text>
</comment>
<dbReference type="Proteomes" id="UP001629113">
    <property type="component" value="Unassembled WGS sequence"/>
</dbReference>
<reference evidence="6 7" key="1">
    <citation type="submission" date="2024-06" db="EMBL/GenBank/DDBJ databases">
        <title>Complete genome of Phlyctema vagabunda strain 19-DSS-EL-015.</title>
        <authorList>
            <person name="Fiorenzani C."/>
        </authorList>
    </citation>
    <scope>NUCLEOTIDE SEQUENCE [LARGE SCALE GENOMIC DNA]</scope>
    <source>
        <strain evidence="6 7">19-DSS-EL-015</strain>
    </source>
</reference>
<dbReference type="CDD" id="cd11059">
    <property type="entry name" value="CYP_fungal"/>
    <property type="match status" value="1"/>
</dbReference>
<evidence type="ECO:0000256" key="3">
    <source>
        <dbReference type="ARBA" id="ARBA00022723"/>
    </source>
</evidence>
<sequence length="549" mass="61597">MISMFTLGVVIIGSLFCAIYKFIIHPLFLSPLSKIPAPHWSCHVSSLWNLWLVFRGPENKTIYRAHKSKGPILRIAPEVLSVNNHEGLKTIYGGGFEKPGFYAGRFSNYGLEPMFAMQNSRPHSVRKRMLANIFSKSNILTSTQIREGTRAILSGRFLPALQSSCDTGEPIEISRLSYAYAVDSFTWFQFGRSLASNMMQDLVARKRYLDAFYRPRPYLIYLENFPRLSSWVTKLGIPVAPAWIHAAFAELENWNLNLCDKAEVLLAESETEKGKELEMDDIPAVYAQMRQAIEKMEPKLTPADWPQSSLRIASPPQLYRRRLEIATEMFDLNAAAQETSGITLIYTYYQLSQRPDLMARLREELLSLDPPLLFPSPAVSTSGGQSLPLPDAKALDALPILNAIITETLRLYPAVPGAAPRVTPLSRSGTTLAGYPGIPGGITVQASAYTLHRNEDVFPNPEEWRPERWLDASPAHLTDMYHWFWAFGSGGRMCIGKHFGDNSIRFALAAVYTNFTTELVGDYAGRMEQKDGFIGGPGSDEVFVRFHQV</sequence>
<keyword evidence="4 5" id="KW-0408">Iron</keyword>
<dbReference type="PANTHER" id="PTHR24305:SF166">
    <property type="entry name" value="CYTOCHROME P450 12A4, MITOCHONDRIAL-RELATED"/>
    <property type="match status" value="1"/>
</dbReference>
<keyword evidence="7" id="KW-1185">Reference proteome</keyword>
<dbReference type="PRINTS" id="PR00385">
    <property type="entry name" value="P450"/>
</dbReference>